<dbReference type="OrthoDB" id="3173471at2"/>
<protein>
    <submittedName>
        <fullName evidence="2">Uncharacterized protein DUF559</fullName>
    </submittedName>
</protein>
<organism evidence="2 3">
    <name type="scientific">Nocardia mexicana</name>
    <dbReference type="NCBI Taxonomy" id="279262"/>
    <lineage>
        <taxon>Bacteria</taxon>
        <taxon>Bacillati</taxon>
        <taxon>Actinomycetota</taxon>
        <taxon>Actinomycetes</taxon>
        <taxon>Mycobacteriales</taxon>
        <taxon>Nocardiaceae</taxon>
        <taxon>Nocardia</taxon>
    </lineage>
</organism>
<dbReference type="RefSeq" id="WP_068015090.1">
    <property type="nucleotide sequence ID" value="NZ_QQAZ01000004.1"/>
</dbReference>
<dbReference type="AlphaFoldDB" id="A0A370H6W0"/>
<name>A0A370H6W0_9NOCA</name>
<accession>A0A370H6W0</accession>
<dbReference type="STRING" id="1210089.GCA_001613165_01360"/>
<comment type="caution">
    <text evidence="2">The sequence shown here is derived from an EMBL/GenBank/DDBJ whole genome shotgun (WGS) entry which is preliminary data.</text>
</comment>
<evidence type="ECO:0000259" key="1">
    <source>
        <dbReference type="Pfam" id="PF18741"/>
    </source>
</evidence>
<dbReference type="Gene3D" id="3.40.960.10">
    <property type="entry name" value="VSR Endonuclease"/>
    <property type="match status" value="1"/>
</dbReference>
<reference evidence="2 3" key="1">
    <citation type="submission" date="2018-07" db="EMBL/GenBank/DDBJ databases">
        <title>Genomic Encyclopedia of Type Strains, Phase IV (KMG-IV): sequencing the most valuable type-strain genomes for metagenomic binning, comparative biology and taxonomic classification.</title>
        <authorList>
            <person name="Goeker M."/>
        </authorList>
    </citation>
    <scope>NUCLEOTIDE SEQUENCE [LARGE SCALE GENOMIC DNA]</scope>
    <source>
        <strain evidence="2 3">DSM 44952</strain>
    </source>
</reference>
<evidence type="ECO:0000313" key="2">
    <source>
        <dbReference type="EMBL" id="RDI51841.1"/>
    </source>
</evidence>
<feature type="domain" description="Restriction endonuclease type II-like" evidence="1">
    <location>
        <begin position="210"/>
        <end position="282"/>
    </location>
</feature>
<keyword evidence="3" id="KW-1185">Reference proteome</keyword>
<dbReference type="Proteomes" id="UP000255355">
    <property type="component" value="Unassembled WGS sequence"/>
</dbReference>
<dbReference type="SUPFAM" id="SSF52980">
    <property type="entry name" value="Restriction endonuclease-like"/>
    <property type="match status" value="1"/>
</dbReference>
<dbReference type="InterPro" id="IPR011335">
    <property type="entry name" value="Restrct_endonuc-II-like"/>
</dbReference>
<gene>
    <name evidence="2" type="ORF">DFR68_104325</name>
</gene>
<proteinExistence type="predicted"/>
<dbReference type="InterPro" id="IPR049468">
    <property type="entry name" value="Restrct_endonuc-II-like_dom"/>
</dbReference>
<sequence>MGVLDEPFRGAWAVAAGYITEWQLRKDFEQVFPGVHVRKGVVLNAVGRAQAAVHWSKGDAVVVGRSAAAMHETPWIDAQQAVELGSARHLKPPNGIRIYRDTYEPHECCDIDGFRVTTPARTAFDIGRRLPRDEAIPIIDALCRATNLLPREIAALAAEHAGARGVRRIAQLVPLIDPGAESIQESLTRLLLIDDGLPPPRTQVLVRDPYTGSRIYIDMGWEEWRVGVEYDGRQHWDDAAQRRRDIDRLEALRALDWRIIRLSASHLYRRPHLILDRIREALRARGAQLD</sequence>
<dbReference type="EMBL" id="QQAZ01000004">
    <property type="protein sequence ID" value="RDI51841.1"/>
    <property type="molecule type" value="Genomic_DNA"/>
</dbReference>
<dbReference type="Pfam" id="PF18741">
    <property type="entry name" value="MTES_1575"/>
    <property type="match status" value="1"/>
</dbReference>
<evidence type="ECO:0000313" key="3">
    <source>
        <dbReference type="Proteomes" id="UP000255355"/>
    </source>
</evidence>